<dbReference type="GO" id="GO:0005737">
    <property type="term" value="C:cytoplasm"/>
    <property type="evidence" value="ECO:0007669"/>
    <property type="project" value="TreeGrafter"/>
</dbReference>
<protein>
    <submittedName>
        <fullName evidence="2">DnaJ domain-containing protein</fullName>
    </submittedName>
</protein>
<dbReference type="OrthoDB" id="1717591at2759"/>
<dbReference type="AlphaFoldDB" id="A0A4P9XVT3"/>
<dbReference type="InterPro" id="IPR019734">
    <property type="entry name" value="TPR_rpt"/>
</dbReference>
<gene>
    <name evidence="2" type="ORF">THASP1DRAFT_14128</name>
</gene>
<dbReference type="InterPro" id="IPR036869">
    <property type="entry name" value="J_dom_sf"/>
</dbReference>
<evidence type="ECO:0000313" key="3">
    <source>
        <dbReference type="Proteomes" id="UP000271241"/>
    </source>
</evidence>
<sequence length="309" mass="34668">MDTGVQQQVQNAEKLRQQGNEQFKLGRFLDAERAYTQAIDTLPSGHAHLIPLYNNRAAARLKNGDHRAATDDCALVITLVGGETSVTRDGVVYVDQLRKALLRRATALQAMERFEEAAREFDRAAGHGAGVAATEGARQCRQARQHATQQQQQRPPPRHDPWSPSFTSSTSTSSPSVSVLRSADVEKSAAVAEMRRKEQQAQQEEQHRFAVKDQVEARVNMWRYQKEDNLRALLCSLDSILWPTAGVKQCGLQDLISPSQVKVRYMRAIARLHPDKVAKDATVEQKIIAQEVFVSLNRAWDAFRTQNNM</sequence>
<dbReference type="EMBL" id="KZ992507">
    <property type="protein sequence ID" value="RKP09520.1"/>
    <property type="molecule type" value="Genomic_DNA"/>
</dbReference>
<feature type="compositionally biased region" description="Low complexity" evidence="1">
    <location>
        <begin position="137"/>
        <end position="153"/>
    </location>
</feature>
<dbReference type="Gene3D" id="1.25.40.10">
    <property type="entry name" value="Tetratricopeptide repeat domain"/>
    <property type="match status" value="1"/>
</dbReference>
<dbReference type="SMART" id="SM00028">
    <property type="entry name" value="TPR"/>
    <property type="match status" value="3"/>
</dbReference>
<dbReference type="GO" id="GO:0072318">
    <property type="term" value="P:clathrin coat disassembly"/>
    <property type="evidence" value="ECO:0007669"/>
    <property type="project" value="TreeGrafter"/>
</dbReference>
<reference evidence="3" key="1">
    <citation type="journal article" date="2018" name="Nat. Microbiol.">
        <title>Leveraging single-cell genomics to expand the fungal tree of life.</title>
        <authorList>
            <person name="Ahrendt S.R."/>
            <person name="Quandt C.A."/>
            <person name="Ciobanu D."/>
            <person name="Clum A."/>
            <person name="Salamov A."/>
            <person name="Andreopoulos B."/>
            <person name="Cheng J.F."/>
            <person name="Woyke T."/>
            <person name="Pelin A."/>
            <person name="Henrissat B."/>
            <person name="Reynolds N.K."/>
            <person name="Benny G.L."/>
            <person name="Smith M.E."/>
            <person name="James T.Y."/>
            <person name="Grigoriev I.V."/>
        </authorList>
    </citation>
    <scope>NUCLEOTIDE SEQUENCE [LARGE SCALE GENOMIC DNA]</scope>
    <source>
        <strain evidence="3">RSA 1356</strain>
    </source>
</reference>
<dbReference type="GO" id="GO:0072583">
    <property type="term" value="P:clathrin-dependent endocytosis"/>
    <property type="evidence" value="ECO:0007669"/>
    <property type="project" value="TreeGrafter"/>
</dbReference>
<dbReference type="GO" id="GO:0031982">
    <property type="term" value="C:vesicle"/>
    <property type="evidence" value="ECO:0007669"/>
    <property type="project" value="TreeGrafter"/>
</dbReference>
<feature type="region of interest" description="Disordered" evidence="1">
    <location>
        <begin position="128"/>
        <end position="182"/>
    </location>
</feature>
<dbReference type="SUPFAM" id="SSF46565">
    <property type="entry name" value="Chaperone J-domain"/>
    <property type="match status" value="1"/>
</dbReference>
<evidence type="ECO:0000256" key="1">
    <source>
        <dbReference type="SAM" id="MobiDB-lite"/>
    </source>
</evidence>
<dbReference type="PANTHER" id="PTHR23172">
    <property type="entry name" value="AUXILIN/CYCLIN G-ASSOCIATED KINASE-RELATED"/>
    <property type="match status" value="1"/>
</dbReference>
<organism evidence="2 3">
    <name type="scientific">Thamnocephalis sphaerospora</name>
    <dbReference type="NCBI Taxonomy" id="78915"/>
    <lineage>
        <taxon>Eukaryota</taxon>
        <taxon>Fungi</taxon>
        <taxon>Fungi incertae sedis</taxon>
        <taxon>Zoopagomycota</taxon>
        <taxon>Zoopagomycotina</taxon>
        <taxon>Zoopagomycetes</taxon>
        <taxon>Zoopagales</taxon>
        <taxon>Sigmoideomycetaceae</taxon>
        <taxon>Thamnocephalis</taxon>
    </lineage>
</organism>
<name>A0A4P9XVT3_9FUNG</name>
<keyword evidence="3" id="KW-1185">Reference proteome</keyword>
<dbReference type="SUPFAM" id="SSF48452">
    <property type="entry name" value="TPR-like"/>
    <property type="match status" value="1"/>
</dbReference>
<dbReference type="GO" id="GO:0030276">
    <property type="term" value="F:clathrin binding"/>
    <property type="evidence" value="ECO:0007669"/>
    <property type="project" value="TreeGrafter"/>
</dbReference>
<accession>A0A4P9XVT3</accession>
<evidence type="ECO:0000313" key="2">
    <source>
        <dbReference type="EMBL" id="RKP09520.1"/>
    </source>
</evidence>
<dbReference type="FunFam" id="1.10.287.110:FF:000002">
    <property type="entry name" value="putative tyrosine-protein phosphatase auxilin isoform X2"/>
    <property type="match status" value="1"/>
</dbReference>
<dbReference type="PANTHER" id="PTHR23172:SF19">
    <property type="entry name" value="J DOMAIN-CONTAINING PROTEIN"/>
    <property type="match status" value="1"/>
</dbReference>
<proteinExistence type="predicted"/>
<feature type="compositionally biased region" description="Low complexity" evidence="1">
    <location>
        <begin position="163"/>
        <end position="179"/>
    </location>
</feature>
<dbReference type="InterPro" id="IPR011990">
    <property type="entry name" value="TPR-like_helical_dom_sf"/>
</dbReference>
<dbReference type="STRING" id="78915.A0A4P9XVT3"/>
<dbReference type="Proteomes" id="UP000271241">
    <property type="component" value="Unassembled WGS sequence"/>
</dbReference>
<dbReference type="Gene3D" id="1.10.287.110">
    <property type="entry name" value="DnaJ domain"/>
    <property type="match status" value="1"/>
</dbReference>